<evidence type="ECO:0000313" key="2">
    <source>
        <dbReference type="EMBL" id="KAK5784155.1"/>
    </source>
</evidence>
<gene>
    <name evidence="2" type="ORF">PVK06_038675</name>
</gene>
<dbReference type="Proteomes" id="UP001358586">
    <property type="component" value="Chromosome 11"/>
</dbReference>
<organism evidence="2 3">
    <name type="scientific">Gossypium arboreum</name>
    <name type="common">Tree cotton</name>
    <name type="synonym">Gossypium nanking</name>
    <dbReference type="NCBI Taxonomy" id="29729"/>
    <lineage>
        <taxon>Eukaryota</taxon>
        <taxon>Viridiplantae</taxon>
        <taxon>Streptophyta</taxon>
        <taxon>Embryophyta</taxon>
        <taxon>Tracheophyta</taxon>
        <taxon>Spermatophyta</taxon>
        <taxon>Magnoliopsida</taxon>
        <taxon>eudicotyledons</taxon>
        <taxon>Gunneridae</taxon>
        <taxon>Pentapetalae</taxon>
        <taxon>rosids</taxon>
        <taxon>malvids</taxon>
        <taxon>Malvales</taxon>
        <taxon>Malvaceae</taxon>
        <taxon>Malvoideae</taxon>
        <taxon>Gossypium</taxon>
    </lineage>
</organism>
<comment type="caution">
    <text evidence="2">The sequence shown here is derived from an EMBL/GenBank/DDBJ whole genome shotgun (WGS) entry which is preliminary data.</text>
</comment>
<feature type="domain" description="Aminotransferase-like plant mobile" evidence="1">
    <location>
        <begin position="78"/>
        <end position="128"/>
    </location>
</feature>
<keyword evidence="3" id="KW-1185">Reference proteome</keyword>
<proteinExistence type="predicted"/>
<dbReference type="InterPro" id="IPR019557">
    <property type="entry name" value="AminoTfrase-like_pln_mobile"/>
</dbReference>
<dbReference type="InterPro" id="IPR044824">
    <property type="entry name" value="MAIN-like"/>
</dbReference>
<dbReference type="Pfam" id="PF10536">
    <property type="entry name" value="PMD"/>
    <property type="match status" value="1"/>
</dbReference>
<dbReference type="EMBL" id="JARKNE010000011">
    <property type="protein sequence ID" value="KAK5784155.1"/>
    <property type="molecule type" value="Genomic_DNA"/>
</dbReference>
<accession>A0ABR0N2P8</accession>
<reference evidence="2 3" key="1">
    <citation type="submission" date="2023-03" db="EMBL/GenBank/DDBJ databases">
        <title>WGS of Gossypium arboreum.</title>
        <authorList>
            <person name="Yu D."/>
        </authorList>
    </citation>
    <scope>NUCLEOTIDE SEQUENCE [LARGE SCALE GENOMIC DNA]</scope>
    <source>
        <tissue evidence="2">Leaf</tissue>
    </source>
</reference>
<sequence>MTTSLIHFNDNHISDAQAVMTDDCVLEAFIHNLAKPPITKIHGYLQEAKFLYTSRMLRVANSILDSSTHWWKDGGLGHTFHLPCGECTITLEDIALQVGLLVDGSTVTEAAVVLGKEDLYATLLGKFPN</sequence>
<evidence type="ECO:0000259" key="1">
    <source>
        <dbReference type="Pfam" id="PF10536"/>
    </source>
</evidence>
<dbReference type="PANTHER" id="PTHR46033:SF8">
    <property type="entry name" value="PROTEIN MAINTENANCE OF MERISTEMS-LIKE"/>
    <property type="match status" value="1"/>
</dbReference>
<dbReference type="PANTHER" id="PTHR46033">
    <property type="entry name" value="PROTEIN MAIN-LIKE 2"/>
    <property type="match status" value="1"/>
</dbReference>
<protein>
    <recommendedName>
        <fullName evidence="1">Aminotransferase-like plant mobile domain-containing protein</fullName>
    </recommendedName>
</protein>
<name>A0ABR0N2P8_GOSAR</name>
<evidence type="ECO:0000313" key="3">
    <source>
        <dbReference type="Proteomes" id="UP001358586"/>
    </source>
</evidence>